<evidence type="ECO:0000313" key="1">
    <source>
        <dbReference type="EMBL" id="KAJ8349925.1"/>
    </source>
</evidence>
<reference evidence="1" key="1">
    <citation type="journal article" date="2023" name="Science">
        <title>Genome structures resolve the early diversification of teleost fishes.</title>
        <authorList>
            <person name="Parey E."/>
            <person name="Louis A."/>
            <person name="Montfort J."/>
            <person name="Bouchez O."/>
            <person name="Roques C."/>
            <person name="Iampietro C."/>
            <person name="Lluch J."/>
            <person name="Castinel A."/>
            <person name="Donnadieu C."/>
            <person name="Desvignes T."/>
            <person name="Floi Bucao C."/>
            <person name="Jouanno E."/>
            <person name="Wen M."/>
            <person name="Mejri S."/>
            <person name="Dirks R."/>
            <person name="Jansen H."/>
            <person name="Henkel C."/>
            <person name="Chen W.J."/>
            <person name="Zahm M."/>
            <person name="Cabau C."/>
            <person name="Klopp C."/>
            <person name="Thompson A.W."/>
            <person name="Robinson-Rechavi M."/>
            <person name="Braasch I."/>
            <person name="Lecointre G."/>
            <person name="Bobe J."/>
            <person name="Postlethwait J.H."/>
            <person name="Berthelot C."/>
            <person name="Roest Crollius H."/>
            <person name="Guiguen Y."/>
        </authorList>
    </citation>
    <scope>NUCLEOTIDE SEQUENCE</scope>
    <source>
        <strain evidence="1">WJC10195</strain>
    </source>
</reference>
<sequence>MEERKKMKAFAEEEDIARQNHLVFRSPQGCSAGEKADADFVPSVSLPKRSLYGAGPPTLISISEVFFNPVLSLYNVGKK</sequence>
<dbReference type="Proteomes" id="UP001152622">
    <property type="component" value="Chromosome 9"/>
</dbReference>
<name>A0A9Q1IRU3_SYNKA</name>
<organism evidence="1 2">
    <name type="scientific">Synaphobranchus kaupii</name>
    <name type="common">Kaup's arrowtooth eel</name>
    <dbReference type="NCBI Taxonomy" id="118154"/>
    <lineage>
        <taxon>Eukaryota</taxon>
        <taxon>Metazoa</taxon>
        <taxon>Chordata</taxon>
        <taxon>Craniata</taxon>
        <taxon>Vertebrata</taxon>
        <taxon>Euteleostomi</taxon>
        <taxon>Actinopterygii</taxon>
        <taxon>Neopterygii</taxon>
        <taxon>Teleostei</taxon>
        <taxon>Anguilliformes</taxon>
        <taxon>Synaphobranchidae</taxon>
        <taxon>Synaphobranchus</taxon>
    </lineage>
</organism>
<accession>A0A9Q1IRU3</accession>
<gene>
    <name evidence="1" type="ORF">SKAU_G00250550</name>
</gene>
<protein>
    <submittedName>
        <fullName evidence="1">Uncharacterized protein</fullName>
    </submittedName>
</protein>
<dbReference type="EMBL" id="JAINUF010000009">
    <property type="protein sequence ID" value="KAJ8349925.1"/>
    <property type="molecule type" value="Genomic_DNA"/>
</dbReference>
<keyword evidence="2" id="KW-1185">Reference proteome</keyword>
<dbReference type="AlphaFoldDB" id="A0A9Q1IRU3"/>
<comment type="caution">
    <text evidence="1">The sequence shown here is derived from an EMBL/GenBank/DDBJ whole genome shotgun (WGS) entry which is preliminary data.</text>
</comment>
<proteinExistence type="predicted"/>
<evidence type="ECO:0000313" key="2">
    <source>
        <dbReference type="Proteomes" id="UP001152622"/>
    </source>
</evidence>